<organism evidence="1 2">
    <name type="scientific">Camellia lanceoleosa</name>
    <dbReference type="NCBI Taxonomy" id="1840588"/>
    <lineage>
        <taxon>Eukaryota</taxon>
        <taxon>Viridiplantae</taxon>
        <taxon>Streptophyta</taxon>
        <taxon>Embryophyta</taxon>
        <taxon>Tracheophyta</taxon>
        <taxon>Spermatophyta</taxon>
        <taxon>Magnoliopsida</taxon>
        <taxon>eudicotyledons</taxon>
        <taxon>Gunneridae</taxon>
        <taxon>Pentapetalae</taxon>
        <taxon>asterids</taxon>
        <taxon>Ericales</taxon>
        <taxon>Theaceae</taxon>
        <taxon>Camellia</taxon>
    </lineage>
</organism>
<evidence type="ECO:0000313" key="1">
    <source>
        <dbReference type="EMBL" id="KAI8010321.1"/>
    </source>
</evidence>
<sequence>MFRSNPIKLPLKSRQENCLQSYKATLEELTRKLLALKKEFDPGLTKDLEAKLAETVTEIGALQKEMRNAKGLDSIKTVASQLNDAKTWWSRLSWS</sequence>
<gene>
    <name evidence="1" type="ORF">LOK49_LG06G01261</name>
</gene>
<evidence type="ECO:0000313" key="2">
    <source>
        <dbReference type="Proteomes" id="UP001060215"/>
    </source>
</evidence>
<dbReference type="Proteomes" id="UP001060215">
    <property type="component" value="Chromosome 5"/>
</dbReference>
<proteinExistence type="predicted"/>
<reference evidence="1 2" key="1">
    <citation type="journal article" date="2022" name="Plant J.">
        <title>Chromosome-level genome of Camellia lanceoleosa provides a valuable resource for understanding genome evolution and self-incompatibility.</title>
        <authorList>
            <person name="Gong W."/>
            <person name="Xiao S."/>
            <person name="Wang L."/>
            <person name="Liao Z."/>
            <person name="Chang Y."/>
            <person name="Mo W."/>
            <person name="Hu G."/>
            <person name="Li W."/>
            <person name="Zhao G."/>
            <person name="Zhu H."/>
            <person name="Hu X."/>
            <person name="Ji K."/>
            <person name="Xiang X."/>
            <person name="Song Q."/>
            <person name="Yuan D."/>
            <person name="Jin S."/>
            <person name="Zhang L."/>
        </authorList>
    </citation>
    <scope>NUCLEOTIDE SEQUENCE [LARGE SCALE GENOMIC DNA]</scope>
    <source>
        <strain evidence="1">SQ_2022a</strain>
    </source>
</reference>
<name>A0ACC0HB38_9ERIC</name>
<keyword evidence="2" id="KW-1185">Reference proteome</keyword>
<comment type="caution">
    <text evidence="1">The sequence shown here is derived from an EMBL/GenBank/DDBJ whole genome shotgun (WGS) entry which is preliminary data.</text>
</comment>
<accession>A0ACC0HB38</accession>
<protein>
    <submittedName>
        <fullName evidence="1">WEB family protein</fullName>
    </submittedName>
</protein>
<dbReference type="EMBL" id="CM045762">
    <property type="protein sequence ID" value="KAI8010321.1"/>
    <property type="molecule type" value="Genomic_DNA"/>
</dbReference>